<sequence>MEESKYLLWFKRKQILNSHIEQPFGARINNANSSWEKRGFVEDAARILDGCIWPSRSYSYILAATKASSSRPITISTQENCYHQPTMSPYSSSISWGHHHMGSSHSEPKGSAVKQVCLWDKFSVWTKVIN</sequence>
<dbReference type="AlphaFoldDB" id="A0AAQ3RUM1"/>
<dbReference type="Proteomes" id="UP001374535">
    <property type="component" value="Chromosome 6"/>
</dbReference>
<dbReference type="EMBL" id="CP144695">
    <property type="protein sequence ID" value="WVZ04966.1"/>
    <property type="molecule type" value="Genomic_DNA"/>
</dbReference>
<keyword evidence="2" id="KW-1185">Reference proteome</keyword>
<evidence type="ECO:0000313" key="2">
    <source>
        <dbReference type="Proteomes" id="UP001374535"/>
    </source>
</evidence>
<reference evidence="1 2" key="1">
    <citation type="journal article" date="2023" name="Life. Sci Alliance">
        <title>Evolutionary insights into 3D genome organization and epigenetic landscape of Vigna mungo.</title>
        <authorList>
            <person name="Junaid A."/>
            <person name="Singh B."/>
            <person name="Bhatia S."/>
        </authorList>
    </citation>
    <scope>NUCLEOTIDE SEQUENCE [LARGE SCALE GENOMIC DNA]</scope>
    <source>
        <strain evidence="1">Urdbean</strain>
    </source>
</reference>
<organism evidence="1 2">
    <name type="scientific">Vigna mungo</name>
    <name type="common">Black gram</name>
    <name type="synonym">Phaseolus mungo</name>
    <dbReference type="NCBI Taxonomy" id="3915"/>
    <lineage>
        <taxon>Eukaryota</taxon>
        <taxon>Viridiplantae</taxon>
        <taxon>Streptophyta</taxon>
        <taxon>Embryophyta</taxon>
        <taxon>Tracheophyta</taxon>
        <taxon>Spermatophyta</taxon>
        <taxon>Magnoliopsida</taxon>
        <taxon>eudicotyledons</taxon>
        <taxon>Gunneridae</taxon>
        <taxon>Pentapetalae</taxon>
        <taxon>rosids</taxon>
        <taxon>fabids</taxon>
        <taxon>Fabales</taxon>
        <taxon>Fabaceae</taxon>
        <taxon>Papilionoideae</taxon>
        <taxon>50 kb inversion clade</taxon>
        <taxon>NPAAA clade</taxon>
        <taxon>indigoferoid/millettioid clade</taxon>
        <taxon>Phaseoleae</taxon>
        <taxon>Vigna</taxon>
    </lineage>
</organism>
<evidence type="ECO:0000313" key="1">
    <source>
        <dbReference type="EMBL" id="WVZ04966.1"/>
    </source>
</evidence>
<proteinExistence type="predicted"/>
<accession>A0AAQ3RUM1</accession>
<protein>
    <submittedName>
        <fullName evidence="1">Uncharacterized protein</fullName>
    </submittedName>
</protein>
<gene>
    <name evidence="1" type="ORF">V8G54_018312</name>
</gene>
<name>A0AAQ3RUM1_VIGMU</name>